<proteinExistence type="predicted"/>
<dbReference type="PANTHER" id="PTHR31973:SF195">
    <property type="entry name" value="MUDR FAMILY TRANSPOSASE"/>
    <property type="match status" value="1"/>
</dbReference>
<organism evidence="1 2">
    <name type="scientific">Arachis hypogaea</name>
    <name type="common">Peanut</name>
    <dbReference type="NCBI Taxonomy" id="3818"/>
    <lineage>
        <taxon>Eukaryota</taxon>
        <taxon>Viridiplantae</taxon>
        <taxon>Streptophyta</taxon>
        <taxon>Embryophyta</taxon>
        <taxon>Tracheophyta</taxon>
        <taxon>Spermatophyta</taxon>
        <taxon>Magnoliopsida</taxon>
        <taxon>eudicotyledons</taxon>
        <taxon>Gunneridae</taxon>
        <taxon>Pentapetalae</taxon>
        <taxon>rosids</taxon>
        <taxon>fabids</taxon>
        <taxon>Fabales</taxon>
        <taxon>Fabaceae</taxon>
        <taxon>Papilionoideae</taxon>
        <taxon>50 kb inversion clade</taxon>
        <taxon>dalbergioids sensu lato</taxon>
        <taxon>Dalbergieae</taxon>
        <taxon>Pterocarpus clade</taxon>
        <taxon>Arachis</taxon>
    </lineage>
</organism>
<dbReference type="PANTHER" id="PTHR31973">
    <property type="entry name" value="POLYPROTEIN, PUTATIVE-RELATED"/>
    <property type="match status" value="1"/>
</dbReference>
<sequence length="181" mass="20921">MSNYYHILDLDVMHEETLYSNMGADDYNTDSGVEFQDHRQLDSNLICRIILPLIQSSPLVTIPVLQSIVRQSYHFKPSYRKVWMAKQKAIAQIYGDWEESNNKVLRLLQTLQSCHPGTVCDISAIPYYDGHLMVRDCNQFDKVFWSYPPYIEAFMHCKSFISVDGMHLYGKYGGVLLIVVA</sequence>
<protein>
    <submittedName>
        <fullName evidence="1">Uncharacterized protein</fullName>
    </submittedName>
</protein>
<gene>
    <name evidence="1" type="ORF">Ahy_A06g025969</name>
</gene>
<dbReference type="EMBL" id="SDMP01000006">
    <property type="protein sequence ID" value="RYR50935.1"/>
    <property type="molecule type" value="Genomic_DNA"/>
</dbReference>
<comment type="caution">
    <text evidence="1">The sequence shown here is derived from an EMBL/GenBank/DDBJ whole genome shotgun (WGS) entry which is preliminary data.</text>
</comment>
<evidence type="ECO:0000313" key="2">
    <source>
        <dbReference type="Proteomes" id="UP000289738"/>
    </source>
</evidence>
<dbReference type="Proteomes" id="UP000289738">
    <property type="component" value="Chromosome A06"/>
</dbReference>
<evidence type="ECO:0000313" key="1">
    <source>
        <dbReference type="EMBL" id="RYR50935.1"/>
    </source>
</evidence>
<reference evidence="1 2" key="1">
    <citation type="submission" date="2019-01" db="EMBL/GenBank/DDBJ databases">
        <title>Sequencing of cultivated peanut Arachis hypogaea provides insights into genome evolution and oil improvement.</title>
        <authorList>
            <person name="Chen X."/>
        </authorList>
    </citation>
    <scope>NUCLEOTIDE SEQUENCE [LARGE SCALE GENOMIC DNA]</scope>
    <source>
        <strain evidence="2">cv. Fuhuasheng</strain>
        <tissue evidence="1">Leaves</tissue>
    </source>
</reference>
<dbReference type="STRING" id="3818.A0A445CJ24"/>
<keyword evidence="2" id="KW-1185">Reference proteome</keyword>
<dbReference type="AlphaFoldDB" id="A0A445CJ24"/>
<name>A0A445CJ24_ARAHY</name>
<accession>A0A445CJ24</accession>